<dbReference type="InterPro" id="IPR013196">
    <property type="entry name" value="HTH_11"/>
</dbReference>
<dbReference type="PANTHER" id="PTHR34580">
    <property type="match status" value="1"/>
</dbReference>
<accession>A0A0F5QCM4</accession>
<evidence type="ECO:0000259" key="2">
    <source>
        <dbReference type="Pfam" id="PF13280"/>
    </source>
</evidence>
<feature type="domain" description="Helix-turn-helix type 11" evidence="1">
    <location>
        <begin position="6"/>
        <end position="59"/>
    </location>
</feature>
<dbReference type="Pfam" id="PF08279">
    <property type="entry name" value="HTH_11"/>
    <property type="match status" value="1"/>
</dbReference>
<dbReference type="Gene3D" id="1.10.10.10">
    <property type="entry name" value="Winged helix-like DNA-binding domain superfamily/Winged helix DNA-binding domain"/>
    <property type="match status" value="1"/>
</dbReference>
<dbReference type="InterPro" id="IPR036390">
    <property type="entry name" value="WH_DNA-bd_sf"/>
</dbReference>
<keyword evidence="4" id="KW-1185">Reference proteome</keyword>
<dbReference type="InterPro" id="IPR051534">
    <property type="entry name" value="CBASS_pafABC_assoc_protein"/>
</dbReference>
<dbReference type="PATRIC" id="fig|1293439.3.peg.1068"/>
<protein>
    <submittedName>
        <fullName evidence="3">DNA-binding protein</fullName>
    </submittedName>
</protein>
<evidence type="ECO:0000313" key="3">
    <source>
        <dbReference type="EMBL" id="KKC38747.1"/>
    </source>
</evidence>
<dbReference type="RefSeq" id="WP_046140262.1">
    <property type="nucleotide sequence ID" value="NZ_LANJ01000012.1"/>
</dbReference>
<evidence type="ECO:0000313" key="4">
    <source>
        <dbReference type="Proteomes" id="UP000033411"/>
    </source>
</evidence>
<dbReference type="InterPro" id="IPR036388">
    <property type="entry name" value="WH-like_DNA-bd_sf"/>
</dbReference>
<dbReference type="AlphaFoldDB" id="A0A0F5QCM4"/>
<dbReference type="SUPFAM" id="SSF46785">
    <property type="entry name" value="Winged helix' DNA-binding domain"/>
    <property type="match status" value="1"/>
</dbReference>
<organism evidence="3 4">
    <name type="scientific">Devosia epidermidihirudinis</name>
    <dbReference type="NCBI Taxonomy" id="1293439"/>
    <lineage>
        <taxon>Bacteria</taxon>
        <taxon>Pseudomonadati</taxon>
        <taxon>Pseudomonadota</taxon>
        <taxon>Alphaproteobacteria</taxon>
        <taxon>Hyphomicrobiales</taxon>
        <taxon>Devosiaceae</taxon>
        <taxon>Devosia</taxon>
    </lineage>
</organism>
<keyword evidence="3" id="KW-0238">DNA-binding</keyword>
<evidence type="ECO:0000259" key="1">
    <source>
        <dbReference type="Pfam" id="PF08279"/>
    </source>
</evidence>
<dbReference type="GO" id="GO:0003677">
    <property type="term" value="F:DNA binding"/>
    <property type="evidence" value="ECO:0007669"/>
    <property type="project" value="UniProtKB-KW"/>
</dbReference>
<dbReference type="STRING" id="1293439.WH87_07480"/>
<gene>
    <name evidence="3" type="ORF">WH87_07480</name>
</gene>
<name>A0A0F5QCM4_9HYPH</name>
<dbReference type="EMBL" id="LANJ01000012">
    <property type="protein sequence ID" value="KKC38747.1"/>
    <property type="molecule type" value="Genomic_DNA"/>
</dbReference>
<dbReference type="PANTHER" id="PTHR34580:SF3">
    <property type="entry name" value="PROTEIN PAFB"/>
    <property type="match status" value="1"/>
</dbReference>
<comment type="caution">
    <text evidence="3">The sequence shown here is derived from an EMBL/GenBank/DDBJ whole genome shotgun (WGS) entry which is preliminary data.</text>
</comment>
<reference evidence="3 4" key="1">
    <citation type="submission" date="2015-03" db="EMBL/GenBank/DDBJ databases">
        <authorList>
            <person name="Lepp D."/>
            <person name="Hassan Y.I."/>
            <person name="Li X.-Z."/>
            <person name="Zhou T."/>
        </authorList>
    </citation>
    <scope>NUCLEOTIDE SEQUENCE [LARGE SCALE GENOMIC DNA]</scope>
    <source>
        <strain evidence="3 4">E84</strain>
    </source>
</reference>
<dbReference type="Proteomes" id="UP000033411">
    <property type="component" value="Unassembled WGS sequence"/>
</dbReference>
<proteinExistence type="predicted"/>
<dbReference type="OrthoDB" id="9807255at2"/>
<dbReference type="Pfam" id="PF13280">
    <property type="entry name" value="WYL"/>
    <property type="match status" value="1"/>
</dbReference>
<dbReference type="PROSITE" id="PS52050">
    <property type="entry name" value="WYL"/>
    <property type="match status" value="1"/>
</dbReference>
<dbReference type="InterPro" id="IPR026881">
    <property type="entry name" value="WYL_dom"/>
</dbReference>
<sequence length="230" mass="25930">MSRTARLLDLLQLLRNRSTPITGPDLAAELGISIRTLYRDIATLQAQGADVEGEPGLGYVLRPGFTLPPLMFSADEIEAIVLGSRWVAARSDDTRLSQSAKQALSKITAVMPKELRERAEATNLLVARGGPPPASIDAGLIRLAIRDERKLIITYADLDGHETQRTIWPFLIGFFEQARIVGGWCELRQDYRHFRIDRITRLETTDIRYPKRRAVMLKDWRARNNITPPS</sequence>
<feature type="domain" description="WYL" evidence="2">
    <location>
        <begin position="141"/>
        <end position="203"/>
    </location>
</feature>